<evidence type="ECO:0000313" key="4">
    <source>
        <dbReference type="EMBL" id="MDN3578317.1"/>
    </source>
</evidence>
<organism evidence="4 5">
    <name type="scientific">Chitinimonas viridis</name>
    <dbReference type="NCBI Taxonomy" id="664880"/>
    <lineage>
        <taxon>Bacteria</taxon>
        <taxon>Pseudomonadati</taxon>
        <taxon>Pseudomonadota</taxon>
        <taxon>Betaproteobacteria</taxon>
        <taxon>Neisseriales</taxon>
        <taxon>Chitinibacteraceae</taxon>
        <taxon>Chitinimonas</taxon>
    </lineage>
</organism>
<dbReference type="InterPro" id="IPR001031">
    <property type="entry name" value="Thioesterase"/>
</dbReference>
<dbReference type="Proteomes" id="UP001180081">
    <property type="component" value="Unassembled WGS sequence"/>
</dbReference>
<dbReference type="PANTHER" id="PTHR11487">
    <property type="entry name" value="THIOESTERASE"/>
    <property type="match status" value="1"/>
</dbReference>
<reference evidence="4" key="1">
    <citation type="journal article" date="2014" name="Int. J. Syst. Evol. Microbiol.">
        <title>Complete genome of a new Firmicutes species belonging to the dominant human colonic microbiota ('Ruminococcus bicirculans') reveals two chromosomes and a selective capacity to utilize plant glucans.</title>
        <authorList>
            <consortium name="NISC Comparative Sequencing Program"/>
            <person name="Wegmann U."/>
            <person name="Louis P."/>
            <person name="Goesmann A."/>
            <person name="Henrissat B."/>
            <person name="Duncan S.H."/>
            <person name="Flint H.J."/>
        </authorList>
    </citation>
    <scope>NUCLEOTIDE SEQUENCE</scope>
    <source>
        <strain evidence="4">CECT 7703</strain>
    </source>
</reference>
<feature type="chain" id="PRO_5047177915" evidence="2">
    <location>
        <begin position="23"/>
        <end position="262"/>
    </location>
</feature>
<comment type="caution">
    <text evidence="4">The sequence shown here is derived from an EMBL/GenBank/DDBJ whole genome shotgun (WGS) entry which is preliminary data.</text>
</comment>
<dbReference type="SUPFAM" id="SSF53474">
    <property type="entry name" value="alpha/beta-Hydrolases"/>
    <property type="match status" value="1"/>
</dbReference>
<comment type="similarity">
    <text evidence="1">Belongs to the thioesterase family.</text>
</comment>
<evidence type="ECO:0000313" key="5">
    <source>
        <dbReference type="Proteomes" id="UP001180081"/>
    </source>
</evidence>
<protein>
    <submittedName>
        <fullName evidence="4">Thioesterase domain-containing protein</fullName>
    </submittedName>
</protein>
<proteinExistence type="inferred from homology"/>
<evidence type="ECO:0000259" key="3">
    <source>
        <dbReference type="Pfam" id="PF00975"/>
    </source>
</evidence>
<evidence type="ECO:0000256" key="2">
    <source>
        <dbReference type="SAM" id="SignalP"/>
    </source>
</evidence>
<feature type="domain" description="Thioesterase" evidence="3">
    <location>
        <begin position="19"/>
        <end position="232"/>
    </location>
</feature>
<sequence>MKTTPWLVRLSGLSSASVRLFAFPFSGGSAGAYASWGQWLPAEVELHGIQLPGRGMRMAEPLIGDLRTVATQLLPALLPMLDRPYALYGHSNGALMAFVMLNRLLHAGARPPEAIILSAKPAPGSDRSRAPMSQLPEAQFLEKLRSLDGTPPELLADPEIMRLFAPAIRADFALGENYVAESLHPGIRQIPALILAGEQDEMAVSDVFAWREMFDQAQCLSMQGKHFFINSNPQFPLAFRRYCKAVGGPLGGVFRAAADAVV</sequence>
<dbReference type="Gene3D" id="3.40.50.1820">
    <property type="entry name" value="alpha/beta hydrolase"/>
    <property type="match status" value="1"/>
</dbReference>
<dbReference type="RefSeq" id="WP_290333670.1">
    <property type="nucleotide sequence ID" value="NZ_JAUFPU010000018.1"/>
</dbReference>
<name>A0ABT8B7T0_9NEIS</name>
<dbReference type="PANTHER" id="PTHR11487:SF0">
    <property type="entry name" value="S-ACYL FATTY ACID SYNTHASE THIOESTERASE, MEDIUM CHAIN"/>
    <property type="match status" value="1"/>
</dbReference>
<accession>A0ABT8B7T0</accession>
<dbReference type="InterPro" id="IPR012223">
    <property type="entry name" value="TEII"/>
</dbReference>
<dbReference type="Pfam" id="PF00975">
    <property type="entry name" value="Thioesterase"/>
    <property type="match status" value="1"/>
</dbReference>
<keyword evidence="5" id="KW-1185">Reference proteome</keyword>
<keyword evidence="2" id="KW-0732">Signal</keyword>
<reference evidence="4" key="2">
    <citation type="submission" date="2023-06" db="EMBL/GenBank/DDBJ databases">
        <authorList>
            <person name="Lucena T."/>
            <person name="Sun Q."/>
        </authorList>
    </citation>
    <scope>NUCLEOTIDE SEQUENCE</scope>
    <source>
        <strain evidence="4">CECT 7703</strain>
    </source>
</reference>
<evidence type="ECO:0000256" key="1">
    <source>
        <dbReference type="ARBA" id="ARBA00007169"/>
    </source>
</evidence>
<feature type="signal peptide" evidence="2">
    <location>
        <begin position="1"/>
        <end position="22"/>
    </location>
</feature>
<dbReference type="InterPro" id="IPR029058">
    <property type="entry name" value="AB_hydrolase_fold"/>
</dbReference>
<dbReference type="EMBL" id="JAUFPU010000018">
    <property type="protein sequence ID" value="MDN3578317.1"/>
    <property type="molecule type" value="Genomic_DNA"/>
</dbReference>
<gene>
    <name evidence="4" type="ORF">QWZ03_16230</name>
</gene>